<dbReference type="Gene3D" id="1.10.10.10">
    <property type="entry name" value="Winged helix-like DNA-binding domain superfamily/Winged helix DNA-binding domain"/>
    <property type="match status" value="1"/>
</dbReference>
<dbReference type="InterPro" id="IPR036388">
    <property type="entry name" value="WH-like_DNA-bd_sf"/>
</dbReference>
<sequence length="324" mass="37576">MGDGLGKQGIASPQAENGHIDIANEIAEALMLTNLSAYQSRILWAIWRKTYGWHKKVDWIANSVFVDMTGLRKQHVNRTLNELEQRNIVTRSGYKVGFNKNYRAWRELPRKVTVTSIGNSVTNSGNSVTCTGVHKRNLIKETIKKKDKYSIPFETFWKEYPIKSSKGEAYKKFQKCGVDLMTLIVAIRNQKLWHKLKPERAFYPEWKNPATWLNKSCWEDEPPEWIKPTIDPSPESDNPKVDYGAKYLKALPAENKRFLKVVIDPLREEMNEHSWDAFIKPLVVKSFKDKKMVLFHKQASWIKDHFLDDIKELLPGIDVTITSE</sequence>
<evidence type="ECO:0000259" key="1">
    <source>
        <dbReference type="Pfam" id="PF04492"/>
    </source>
</evidence>
<organism evidence="2">
    <name type="scientific">marine sediment metagenome</name>
    <dbReference type="NCBI Taxonomy" id="412755"/>
    <lineage>
        <taxon>unclassified sequences</taxon>
        <taxon>metagenomes</taxon>
        <taxon>ecological metagenomes</taxon>
    </lineage>
</organism>
<dbReference type="InterPro" id="IPR006497">
    <property type="entry name" value="Phage_lambda_VrpO_N"/>
</dbReference>
<proteinExistence type="predicted"/>
<reference evidence="2" key="1">
    <citation type="journal article" date="2015" name="Nature">
        <title>Complex archaea that bridge the gap between prokaryotes and eukaryotes.</title>
        <authorList>
            <person name="Spang A."/>
            <person name="Saw J.H."/>
            <person name="Jorgensen S.L."/>
            <person name="Zaremba-Niedzwiedzka K."/>
            <person name="Martijn J."/>
            <person name="Lind A.E."/>
            <person name="van Eijk R."/>
            <person name="Schleper C."/>
            <person name="Guy L."/>
            <person name="Ettema T.J."/>
        </authorList>
    </citation>
    <scope>NUCLEOTIDE SEQUENCE</scope>
</reference>
<feature type="domain" description="Bacteriophage lambda Replication protein O N-terminal" evidence="1">
    <location>
        <begin position="15"/>
        <end position="105"/>
    </location>
</feature>
<dbReference type="GO" id="GO:0006260">
    <property type="term" value="P:DNA replication"/>
    <property type="evidence" value="ECO:0007669"/>
    <property type="project" value="InterPro"/>
</dbReference>
<dbReference type="EMBL" id="LAZR01020134">
    <property type="protein sequence ID" value="KKL89994.1"/>
    <property type="molecule type" value="Genomic_DNA"/>
</dbReference>
<gene>
    <name evidence="2" type="ORF">LCGC14_1909130</name>
</gene>
<name>A0A0F9FU76_9ZZZZ</name>
<evidence type="ECO:0000313" key="2">
    <source>
        <dbReference type="EMBL" id="KKL89994.1"/>
    </source>
</evidence>
<protein>
    <recommendedName>
        <fullName evidence="1">Bacteriophage lambda Replication protein O N-terminal domain-containing protein</fullName>
    </recommendedName>
</protein>
<dbReference type="AlphaFoldDB" id="A0A0F9FU76"/>
<comment type="caution">
    <text evidence="2">The sequence shown here is derived from an EMBL/GenBank/DDBJ whole genome shotgun (WGS) entry which is preliminary data.</text>
</comment>
<dbReference type="Pfam" id="PF04492">
    <property type="entry name" value="Phage_rep_O"/>
    <property type="match status" value="1"/>
</dbReference>
<accession>A0A0F9FU76</accession>
<dbReference type="NCBIfam" id="TIGR01610">
    <property type="entry name" value="phage_O_Nterm"/>
    <property type="match status" value="1"/>
</dbReference>